<dbReference type="InterPro" id="IPR013249">
    <property type="entry name" value="RNA_pol_sigma70_r4_t2"/>
</dbReference>
<dbReference type="GO" id="GO:0006352">
    <property type="term" value="P:DNA-templated transcription initiation"/>
    <property type="evidence" value="ECO:0007669"/>
    <property type="project" value="InterPro"/>
</dbReference>
<dbReference type="NCBIfam" id="TIGR02937">
    <property type="entry name" value="sigma70-ECF"/>
    <property type="match status" value="1"/>
</dbReference>
<evidence type="ECO:0000259" key="6">
    <source>
        <dbReference type="Pfam" id="PF08281"/>
    </source>
</evidence>
<dbReference type="AlphaFoldDB" id="A0A6B3LEF7"/>
<reference evidence="7 8" key="1">
    <citation type="submission" date="2020-12" db="EMBL/GenBank/DDBJ databases">
        <title>Sulforoseuscoccus oceanibium gen. nov., sp. nov., a representative of the phylum Verrucomicrobia with special cytoplasmic membrane, and proposal of Sulforoseuscoccusaceae fam. nov.</title>
        <authorList>
            <person name="Xi F."/>
        </authorList>
    </citation>
    <scope>NUCLEOTIDE SEQUENCE [LARGE SCALE GENOMIC DNA]</scope>
    <source>
        <strain evidence="7 8">T37</strain>
    </source>
</reference>
<dbReference type="InterPro" id="IPR036388">
    <property type="entry name" value="WH-like_DNA-bd_sf"/>
</dbReference>
<feature type="domain" description="RNA polymerase sigma factor 70 region 4 type 2" evidence="6">
    <location>
        <begin position="108"/>
        <end position="160"/>
    </location>
</feature>
<sequence>MSKNLDHQYLQLVTRYQGAIYGYVNSLAPGLDVEDVVQQVNIVLWKKADTFQPHTNFKAFAFRIAYLKTMEALRKAKQQNWLQFDSDVLELINEQTSTITNPEENRQQALRDCLEKLDPEDRERINARYTRGETVRSIANQESRSEGSLQQHFFRLRKNLKLCIQKHLLNQEEDFA</sequence>
<comment type="similarity">
    <text evidence="1">Belongs to the sigma-70 factor family. ECF subfamily.</text>
</comment>
<dbReference type="SUPFAM" id="SSF88946">
    <property type="entry name" value="Sigma2 domain of RNA polymerase sigma factors"/>
    <property type="match status" value="1"/>
</dbReference>
<dbReference type="Pfam" id="PF08281">
    <property type="entry name" value="Sigma70_r4_2"/>
    <property type="match status" value="1"/>
</dbReference>
<keyword evidence="2" id="KW-0805">Transcription regulation</keyword>
<keyword evidence="8" id="KW-1185">Reference proteome</keyword>
<evidence type="ECO:0000313" key="8">
    <source>
        <dbReference type="Proteomes" id="UP000475117"/>
    </source>
</evidence>
<proteinExistence type="inferred from homology"/>
<evidence type="ECO:0000259" key="5">
    <source>
        <dbReference type="Pfam" id="PF04542"/>
    </source>
</evidence>
<keyword evidence="3" id="KW-0731">Sigma factor</keyword>
<gene>
    <name evidence="7" type="ORF">G3M56_013230</name>
</gene>
<dbReference type="GO" id="GO:0016987">
    <property type="term" value="F:sigma factor activity"/>
    <property type="evidence" value="ECO:0007669"/>
    <property type="project" value="UniProtKB-KW"/>
</dbReference>
<dbReference type="InterPro" id="IPR014284">
    <property type="entry name" value="RNA_pol_sigma-70_dom"/>
</dbReference>
<dbReference type="InterPro" id="IPR014331">
    <property type="entry name" value="RNA_pol_sigma70_ECF_RHOBA"/>
</dbReference>
<evidence type="ECO:0000256" key="1">
    <source>
        <dbReference type="ARBA" id="ARBA00010641"/>
    </source>
</evidence>
<dbReference type="Gene3D" id="1.10.10.10">
    <property type="entry name" value="Winged helix-like DNA-binding domain superfamily/Winged helix DNA-binding domain"/>
    <property type="match status" value="1"/>
</dbReference>
<dbReference type="InterPro" id="IPR007627">
    <property type="entry name" value="RNA_pol_sigma70_r2"/>
</dbReference>
<protein>
    <submittedName>
        <fullName evidence="7">Sigma-70 family RNA polymerase sigma factor</fullName>
    </submittedName>
</protein>
<dbReference type="InterPro" id="IPR013325">
    <property type="entry name" value="RNA_pol_sigma_r2"/>
</dbReference>
<evidence type="ECO:0000256" key="2">
    <source>
        <dbReference type="ARBA" id="ARBA00023015"/>
    </source>
</evidence>
<dbReference type="RefSeq" id="WP_164365236.1">
    <property type="nucleotide sequence ID" value="NZ_CP066776.1"/>
</dbReference>
<dbReference type="Proteomes" id="UP000475117">
    <property type="component" value="Chromosome"/>
</dbReference>
<feature type="domain" description="RNA polymerase sigma-70 region 2" evidence="5">
    <location>
        <begin position="12"/>
        <end position="77"/>
    </location>
</feature>
<keyword evidence="4" id="KW-0804">Transcription</keyword>
<evidence type="ECO:0000256" key="4">
    <source>
        <dbReference type="ARBA" id="ARBA00023163"/>
    </source>
</evidence>
<evidence type="ECO:0000256" key="3">
    <source>
        <dbReference type="ARBA" id="ARBA00023082"/>
    </source>
</evidence>
<dbReference type="KEGG" id="soa:G3M56_013230"/>
<dbReference type="PANTHER" id="PTHR43133">
    <property type="entry name" value="RNA POLYMERASE ECF-TYPE SIGMA FACTO"/>
    <property type="match status" value="1"/>
</dbReference>
<dbReference type="NCBIfam" id="TIGR02989">
    <property type="entry name" value="Sig-70_gvs1"/>
    <property type="match status" value="1"/>
</dbReference>
<dbReference type="EMBL" id="CP066776">
    <property type="protein sequence ID" value="QQL44824.1"/>
    <property type="molecule type" value="Genomic_DNA"/>
</dbReference>
<dbReference type="Gene3D" id="1.10.1740.10">
    <property type="match status" value="1"/>
</dbReference>
<dbReference type="InterPro" id="IPR039425">
    <property type="entry name" value="RNA_pol_sigma-70-like"/>
</dbReference>
<name>A0A6B3LEF7_9BACT</name>
<dbReference type="SUPFAM" id="SSF88659">
    <property type="entry name" value="Sigma3 and sigma4 domains of RNA polymerase sigma factors"/>
    <property type="match status" value="1"/>
</dbReference>
<dbReference type="Pfam" id="PF04542">
    <property type="entry name" value="Sigma70_r2"/>
    <property type="match status" value="1"/>
</dbReference>
<dbReference type="PANTHER" id="PTHR43133:SF51">
    <property type="entry name" value="RNA POLYMERASE SIGMA FACTOR"/>
    <property type="match status" value="1"/>
</dbReference>
<accession>A0A6B3LEF7</accession>
<dbReference type="GO" id="GO:0003677">
    <property type="term" value="F:DNA binding"/>
    <property type="evidence" value="ECO:0007669"/>
    <property type="project" value="InterPro"/>
</dbReference>
<evidence type="ECO:0000313" key="7">
    <source>
        <dbReference type="EMBL" id="QQL44824.1"/>
    </source>
</evidence>
<dbReference type="InterPro" id="IPR013324">
    <property type="entry name" value="RNA_pol_sigma_r3/r4-like"/>
</dbReference>
<organism evidence="7 8">
    <name type="scientific">Sulfuriroseicoccus oceanibius</name>
    <dbReference type="NCBI Taxonomy" id="2707525"/>
    <lineage>
        <taxon>Bacteria</taxon>
        <taxon>Pseudomonadati</taxon>
        <taxon>Verrucomicrobiota</taxon>
        <taxon>Verrucomicrobiia</taxon>
        <taxon>Verrucomicrobiales</taxon>
        <taxon>Verrucomicrobiaceae</taxon>
        <taxon>Sulfuriroseicoccus</taxon>
    </lineage>
</organism>